<dbReference type="Gene3D" id="1.20.1310.10">
    <property type="entry name" value="Cullin Repeats"/>
    <property type="match status" value="1"/>
</dbReference>
<proteinExistence type="inferred from homology"/>
<protein>
    <submittedName>
        <fullName evidence="3">Cullin repeat-like-containing domain protein</fullName>
    </submittedName>
</protein>
<evidence type="ECO:0000256" key="1">
    <source>
        <dbReference type="ARBA" id="ARBA00006019"/>
    </source>
</evidence>
<dbReference type="InterPro" id="IPR016159">
    <property type="entry name" value="Cullin_repeat-like_dom_sf"/>
</dbReference>
<evidence type="ECO:0000259" key="2">
    <source>
        <dbReference type="Pfam" id="PF00888"/>
    </source>
</evidence>
<dbReference type="EMBL" id="MU071395">
    <property type="protein sequence ID" value="KAF5826085.1"/>
    <property type="molecule type" value="Genomic_DNA"/>
</dbReference>
<evidence type="ECO:0000313" key="4">
    <source>
        <dbReference type="Proteomes" id="UP000815325"/>
    </source>
</evidence>
<gene>
    <name evidence="3" type="ORF">DUNSADRAFT_4932</name>
</gene>
<name>A0ABQ7FUJ3_DUNSA</name>
<feature type="domain" description="Cullin N-terminal" evidence="2">
    <location>
        <begin position="37"/>
        <end position="134"/>
    </location>
</feature>
<dbReference type="SUPFAM" id="SSF74788">
    <property type="entry name" value="Cullin repeat-like"/>
    <property type="match status" value="1"/>
</dbReference>
<comment type="similarity">
    <text evidence="1">Belongs to the cullin family.</text>
</comment>
<reference evidence="3" key="1">
    <citation type="submission" date="2017-08" db="EMBL/GenBank/DDBJ databases">
        <authorList>
            <person name="Polle J.E."/>
            <person name="Barry K."/>
            <person name="Cushman J."/>
            <person name="Schmutz J."/>
            <person name="Tran D."/>
            <person name="Hathwaick L.T."/>
            <person name="Yim W.C."/>
            <person name="Jenkins J."/>
            <person name="Mckie-Krisberg Z.M."/>
            <person name="Prochnik S."/>
            <person name="Lindquist E."/>
            <person name="Dockter R.B."/>
            <person name="Adam C."/>
            <person name="Molina H."/>
            <person name="Bunkerborg J."/>
            <person name="Jin E."/>
            <person name="Buchheim M."/>
            <person name="Magnuson J."/>
        </authorList>
    </citation>
    <scope>NUCLEOTIDE SEQUENCE</scope>
    <source>
        <strain evidence="3">CCAP 19/18</strain>
    </source>
</reference>
<dbReference type="PANTHER" id="PTHR11932">
    <property type="entry name" value="CULLIN"/>
    <property type="match status" value="1"/>
</dbReference>
<keyword evidence="4" id="KW-1185">Reference proteome</keyword>
<dbReference type="Pfam" id="PF00888">
    <property type="entry name" value="Cullin"/>
    <property type="match status" value="1"/>
</dbReference>
<dbReference type="Proteomes" id="UP000815325">
    <property type="component" value="Unassembled WGS sequence"/>
</dbReference>
<comment type="caution">
    <text evidence="3">The sequence shown here is derived from an EMBL/GenBank/DDBJ whole genome shotgun (WGS) entry which is preliminary data.</text>
</comment>
<dbReference type="InterPro" id="IPR045093">
    <property type="entry name" value="Cullin"/>
</dbReference>
<dbReference type="InterPro" id="IPR001373">
    <property type="entry name" value="Cullin_N"/>
</dbReference>
<organism evidence="3 4">
    <name type="scientific">Dunaliella salina</name>
    <name type="common">Green alga</name>
    <name type="synonym">Protococcus salinus</name>
    <dbReference type="NCBI Taxonomy" id="3046"/>
    <lineage>
        <taxon>Eukaryota</taxon>
        <taxon>Viridiplantae</taxon>
        <taxon>Chlorophyta</taxon>
        <taxon>core chlorophytes</taxon>
        <taxon>Chlorophyceae</taxon>
        <taxon>CS clade</taxon>
        <taxon>Chlamydomonadales</taxon>
        <taxon>Dunaliellaceae</taxon>
        <taxon>Dunaliella</taxon>
    </lineage>
</organism>
<evidence type="ECO:0000313" key="3">
    <source>
        <dbReference type="EMBL" id="KAF5826085.1"/>
    </source>
</evidence>
<accession>A0ABQ7FUJ3</accession>
<sequence length="140" mass="15877">MAPLNQGHFPQSNEIRECDLHVGAQMVALQGSVALDPVTYLERVDGMWSDYCSQLLTIRQIFLYLDRTHVIASTNVRSLFDMGLHLLRKHLDEHSQVGTRTVDGLLALIARERQGDSVDRVRLKSLLRMFNNMVRDAGVC</sequence>